<evidence type="ECO:0000256" key="6">
    <source>
        <dbReference type="ARBA" id="ARBA00022787"/>
    </source>
</evidence>
<dbReference type="GO" id="GO:0043065">
    <property type="term" value="P:positive regulation of apoptotic process"/>
    <property type="evidence" value="ECO:0007669"/>
    <property type="project" value="UniProtKB-ARBA"/>
</dbReference>
<dbReference type="GO" id="GO:0008630">
    <property type="term" value="P:intrinsic apoptotic signaling pathway in response to DNA damage"/>
    <property type="evidence" value="ECO:0007669"/>
    <property type="project" value="TreeGrafter"/>
</dbReference>
<dbReference type="InterPro" id="IPR046371">
    <property type="entry name" value="Bcl-2_BH1-3"/>
</dbReference>
<comment type="caution">
    <text evidence="17">The sequence shown here is derived from an EMBL/GenBank/DDBJ whole genome shotgun (WGS) entry which is preliminary data.</text>
</comment>
<dbReference type="GO" id="GO:0032469">
    <property type="term" value="P:endoplasmic reticulum calcium ion homeostasis"/>
    <property type="evidence" value="ECO:0007669"/>
    <property type="project" value="UniProtKB-ARBA"/>
</dbReference>
<dbReference type="GO" id="GO:0034220">
    <property type="term" value="P:monoatomic ion transmembrane transport"/>
    <property type="evidence" value="ECO:0007669"/>
    <property type="project" value="UniProtKB-ARBA"/>
</dbReference>
<evidence type="ECO:0000256" key="15">
    <source>
        <dbReference type="SAM" id="Phobius"/>
    </source>
</evidence>
<keyword evidence="4" id="KW-0053">Apoptosis</keyword>
<dbReference type="AlphaFoldDB" id="A0A401NN36"/>
<keyword evidence="11 15" id="KW-0472">Membrane</keyword>
<dbReference type="InterPro" id="IPR020717">
    <property type="entry name" value="Bcl2_BH1_motif_CS"/>
</dbReference>
<evidence type="ECO:0000259" key="16">
    <source>
        <dbReference type="SMART" id="SM00337"/>
    </source>
</evidence>
<evidence type="ECO:0000256" key="14">
    <source>
        <dbReference type="SAM" id="MobiDB-lite"/>
    </source>
</evidence>
<dbReference type="GO" id="GO:0001836">
    <property type="term" value="P:release of cytochrome c from mitochondria"/>
    <property type="evidence" value="ECO:0007669"/>
    <property type="project" value="TreeGrafter"/>
</dbReference>
<dbReference type="GO" id="GO:0051049">
    <property type="term" value="P:regulation of transport"/>
    <property type="evidence" value="ECO:0007669"/>
    <property type="project" value="UniProtKB-ARBA"/>
</dbReference>
<feature type="region of interest" description="Disordered" evidence="14">
    <location>
        <begin position="105"/>
        <end position="126"/>
    </location>
</feature>
<dbReference type="InterPro" id="IPR002475">
    <property type="entry name" value="Bcl2-like"/>
</dbReference>
<evidence type="ECO:0000256" key="13">
    <source>
        <dbReference type="ARBA" id="ARBA00083617"/>
    </source>
</evidence>
<dbReference type="STRING" id="75743.A0A401NN36"/>
<dbReference type="PANTHER" id="PTHR11256">
    <property type="entry name" value="BCL-2 RELATED"/>
    <property type="match status" value="1"/>
</dbReference>
<dbReference type="SMART" id="SM00337">
    <property type="entry name" value="BCL"/>
    <property type="match status" value="1"/>
</dbReference>
<dbReference type="Gene3D" id="1.10.437.10">
    <property type="entry name" value="Blc2-like"/>
    <property type="match status" value="1"/>
</dbReference>
<organism evidence="17 18">
    <name type="scientific">Scyliorhinus torazame</name>
    <name type="common">Cloudy catshark</name>
    <name type="synonym">Catulus torazame</name>
    <dbReference type="NCBI Taxonomy" id="75743"/>
    <lineage>
        <taxon>Eukaryota</taxon>
        <taxon>Metazoa</taxon>
        <taxon>Chordata</taxon>
        <taxon>Craniata</taxon>
        <taxon>Vertebrata</taxon>
        <taxon>Chondrichthyes</taxon>
        <taxon>Elasmobranchii</taxon>
        <taxon>Galeomorphii</taxon>
        <taxon>Galeoidea</taxon>
        <taxon>Carcharhiniformes</taxon>
        <taxon>Scyliorhinidae</taxon>
        <taxon>Scyliorhinus</taxon>
    </lineage>
</organism>
<evidence type="ECO:0000256" key="8">
    <source>
        <dbReference type="ARBA" id="ARBA00022989"/>
    </source>
</evidence>
<accession>A0A401NN36</accession>
<keyword evidence="9" id="KW-0007">Acetylation</keyword>
<dbReference type="Pfam" id="PF00452">
    <property type="entry name" value="Bcl-2"/>
    <property type="match status" value="1"/>
</dbReference>
<evidence type="ECO:0000256" key="7">
    <source>
        <dbReference type="ARBA" id="ARBA00022833"/>
    </source>
</evidence>
<feature type="region of interest" description="Disordered" evidence="14">
    <location>
        <begin position="66"/>
        <end position="85"/>
    </location>
</feature>
<dbReference type="GO" id="GO:0034644">
    <property type="term" value="P:cellular response to UV"/>
    <property type="evidence" value="ECO:0007669"/>
    <property type="project" value="UniProtKB-ARBA"/>
</dbReference>
<dbReference type="PROSITE" id="PS01080">
    <property type="entry name" value="BH1"/>
    <property type="match status" value="1"/>
</dbReference>
<dbReference type="GO" id="GO:0070059">
    <property type="term" value="P:intrinsic apoptotic signaling pathway in response to endoplasmic reticulum stress"/>
    <property type="evidence" value="ECO:0007669"/>
    <property type="project" value="UniProtKB-ARBA"/>
</dbReference>
<dbReference type="PROSITE" id="PS01259">
    <property type="entry name" value="BH3"/>
    <property type="match status" value="1"/>
</dbReference>
<dbReference type="InterPro" id="IPR020726">
    <property type="entry name" value="Bcl2_BH2_motif_CS"/>
</dbReference>
<evidence type="ECO:0000256" key="10">
    <source>
        <dbReference type="ARBA" id="ARBA00023128"/>
    </source>
</evidence>
<proteinExistence type="inferred from homology"/>
<dbReference type="OMA" id="MTSEFQT"/>
<comment type="similarity">
    <text evidence="2">Belongs to the Bcl-2 family.</text>
</comment>
<keyword evidence="6" id="KW-1000">Mitochondrion outer membrane</keyword>
<evidence type="ECO:0000256" key="2">
    <source>
        <dbReference type="ARBA" id="ARBA00009458"/>
    </source>
</evidence>
<dbReference type="GO" id="GO:0097145">
    <property type="term" value="C:BAK complex"/>
    <property type="evidence" value="ECO:0007669"/>
    <property type="project" value="UniProtKB-ARBA"/>
</dbReference>
<evidence type="ECO:0000256" key="3">
    <source>
        <dbReference type="ARBA" id="ARBA00022692"/>
    </source>
</evidence>
<dbReference type="CDD" id="cd06845">
    <property type="entry name" value="Bcl-2_like"/>
    <property type="match status" value="1"/>
</dbReference>
<keyword evidence="5" id="KW-0479">Metal-binding</keyword>
<dbReference type="Proteomes" id="UP000288216">
    <property type="component" value="Unassembled WGS sequence"/>
</dbReference>
<keyword evidence="7" id="KW-0862">Zinc</keyword>
<reference evidence="17 18" key="1">
    <citation type="journal article" date="2018" name="Nat. Ecol. Evol.">
        <title>Shark genomes provide insights into elasmobranch evolution and the origin of vertebrates.</title>
        <authorList>
            <person name="Hara Y"/>
            <person name="Yamaguchi K"/>
            <person name="Onimaru K"/>
            <person name="Kadota M"/>
            <person name="Koyanagi M"/>
            <person name="Keeley SD"/>
            <person name="Tatsumi K"/>
            <person name="Tanaka K"/>
            <person name="Motone F"/>
            <person name="Kageyama Y"/>
            <person name="Nozu R"/>
            <person name="Adachi N"/>
            <person name="Nishimura O"/>
            <person name="Nakagawa R"/>
            <person name="Tanegashima C"/>
            <person name="Kiyatake I"/>
            <person name="Matsumoto R"/>
            <person name="Murakumo K"/>
            <person name="Nishida K"/>
            <person name="Terakita A"/>
            <person name="Kuratani S"/>
            <person name="Sato K"/>
            <person name="Hyodo S Kuraku.S."/>
        </authorList>
    </citation>
    <scope>NUCLEOTIDE SEQUENCE [LARGE SCALE GENOMIC DNA]</scope>
</reference>
<dbReference type="PRINTS" id="PR01862">
    <property type="entry name" value="BCL2FAMILY"/>
</dbReference>
<dbReference type="GO" id="GO:0051649">
    <property type="term" value="P:establishment of localization in cell"/>
    <property type="evidence" value="ECO:0007669"/>
    <property type="project" value="UniProtKB-ARBA"/>
</dbReference>
<dbReference type="FunFam" id="1.10.437.10:FF:000007">
    <property type="entry name" value="bcl-2 homologous antagonist/killer"/>
    <property type="match status" value="1"/>
</dbReference>
<dbReference type="InterPro" id="IPR020728">
    <property type="entry name" value="Bcl2_BH3_motif_CS"/>
</dbReference>
<evidence type="ECO:0000313" key="18">
    <source>
        <dbReference type="Proteomes" id="UP000288216"/>
    </source>
</evidence>
<evidence type="ECO:0000256" key="11">
    <source>
        <dbReference type="ARBA" id="ARBA00023136"/>
    </source>
</evidence>
<dbReference type="EMBL" id="BFAA01003888">
    <property type="protein sequence ID" value="GCB62283.1"/>
    <property type="molecule type" value="Genomic_DNA"/>
</dbReference>
<evidence type="ECO:0000256" key="9">
    <source>
        <dbReference type="ARBA" id="ARBA00022990"/>
    </source>
</evidence>
<dbReference type="SUPFAM" id="SSF56854">
    <property type="entry name" value="Bcl-2 inhibitors of programmed cell death"/>
    <property type="match status" value="1"/>
</dbReference>
<evidence type="ECO:0000256" key="4">
    <source>
        <dbReference type="ARBA" id="ARBA00022703"/>
    </source>
</evidence>
<protein>
    <recommendedName>
        <fullName evidence="12">Bcl-2 homologous antagonist/killer</fullName>
    </recommendedName>
    <alternativeName>
        <fullName evidence="13">Apoptosis regulator BAK</fullName>
    </alternativeName>
</protein>
<dbReference type="GO" id="GO:0005741">
    <property type="term" value="C:mitochondrial outer membrane"/>
    <property type="evidence" value="ECO:0007669"/>
    <property type="project" value="UniProtKB-SubCell"/>
</dbReference>
<dbReference type="InterPro" id="IPR026298">
    <property type="entry name" value="Bcl-2_fam"/>
</dbReference>
<dbReference type="PROSITE" id="PS50062">
    <property type="entry name" value="BCL2_FAMILY"/>
    <property type="match status" value="1"/>
</dbReference>
<evidence type="ECO:0000313" key="17">
    <source>
        <dbReference type="EMBL" id="GCB62283.1"/>
    </source>
</evidence>
<keyword evidence="8 15" id="KW-1133">Transmembrane helix</keyword>
<gene>
    <name evidence="17" type="ORF">scyTo_0009494</name>
</gene>
<dbReference type="PANTHER" id="PTHR11256:SF41">
    <property type="entry name" value="BCL-2 HOMOLOGOUS ANTAGONIST_KILLER"/>
    <property type="match status" value="1"/>
</dbReference>
<keyword evidence="10" id="KW-0496">Mitochondrion</keyword>
<evidence type="ECO:0000256" key="1">
    <source>
        <dbReference type="ARBA" id="ARBA00004572"/>
    </source>
</evidence>
<dbReference type="PROSITE" id="PS01258">
    <property type="entry name" value="BH2"/>
    <property type="match status" value="1"/>
</dbReference>
<evidence type="ECO:0000256" key="5">
    <source>
        <dbReference type="ARBA" id="ARBA00022723"/>
    </source>
</evidence>
<keyword evidence="18" id="KW-1185">Reference proteome</keyword>
<evidence type="ECO:0000256" key="12">
    <source>
        <dbReference type="ARBA" id="ARBA00067978"/>
    </source>
</evidence>
<dbReference type="GO" id="GO:0051400">
    <property type="term" value="F:BH domain binding"/>
    <property type="evidence" value="ECO:0007669"/>
    <property type="project" value="TreeGrafter"/>
</dbReference>
<sequence>MELVNHGNITADDELLHRQQEQKTWKIVSHPMTLRLVVIDCSHLGQLGCTMASGGGDENPFRTNPAKAHKNHCRRPSTPVTEEGVVQETEDVFRSYVFFRYQSERNEGENVPENPEITEMHQSPESTPTLVGRQLALIGDDINQRYDLEFHNLLSTLPLNAENAYDYFRKIADGLFESGINWGRVIALLGFGYRMAIYVFQKGMKGFLSQIAKFVAEFVLRNRIAQWIAAQGGWVAALELDNIYIKWMLGILAVVLVGVFVVHKFYKS</sequence>
<keyword evidence="3 15" id="KW-0812">Transmembrane</keyword>
<dbReference type="GO" id="GO:0046872">
    <property type="term" value="F:metal ion binding"/>
    <property type="evidence" value="ECO:0007669"/>
    <property type="project" value="UniProtKB-KW"/>
</dbReference>
<feature type="domain" description="Bcl-2 Bcl-2 homology region 1-3" evidence="16">
    <location>
        <begin position="135"/>
        <end position="234"/>
    </location>
</feature>
<dbReference type="GO" id="GO:0005783">
    <property type="term" value="C:endoplasmic reticulum"/>
    <property type="evidence" value="ECO:0007669"/>
    <property type="project" value="GOC"/>
</dbReference>
<dbReference type="GO" id="GO:0097192">
    <property type="term" value="P:extrinsic apoptotic signaling pathway in absence of ligand"/>
    <property type="evidence" value="ECO:0007669"/>
    <property type="project" value="TreeGrafter"/>
</dbReference>
<dbReference type="GO" id="GO:0015288">
    <property type="term" value="F:porin activity"/>
    <property type="evidence" value="ECO:0007669"/>
    <property type="project" value="TreeGrafter"/>
</dbReference>
<dbReference type="OrthoDB" id="6020735at2759"/>
<feature type="transmembrane region" description="Helical" evidence="15">
    <location>
        <begin position="247"/>
        <end position="266"/>
    </location>
</feature>
<name>A0A401NN36_SCYTO</name>
<comment type="subcellular location">
    <subcellularLocation>
        <location evidence="1">Mitochondrion outer membrane</location>
        <topology evidence="1">Single-pass membrane protein</topology>
    </subcellularLocation>
</comment>
<dbReference type="InterPro" id="IPR036834">
    <property type="entry name" value="Bcl-2-like_sf"/>
</dbReference>
<dbReference type="GO" id="GO:0042802">
    <property type="term" value="F:identical protein binding"/>
    <property type="evidence" value="ECO:0007669"/>
    <property type="project" value="UniProtKB-ARBA"/>
</dbReference>